<dbReference type="EMBL" id="CP011502">
    <property type="protein sequence ID" value="ALX04327.1"/>
    <property type="molecule type" value="Genomic_DNA"/>
</dbReference>
<evidence type="ECO:0000256" key="1">
    <source>
        <dbReference type="ARBA" id="ARBA00004651"/>
    </source>
</evidence>
<comment type="similarity">
    <text evidence="8">Belongs to the anion channel-forming bestrophin (TC 1.A.46) family.</text>
</comment>
<evidence type="ECO:0000256" key="4">
    <source>
        <dbReference type="ARBA" id="ARBA00022692"/>
    </source>
</evidence>
<proteinExistence type="inferred from homology"/>
<keyword evidence="7 9" id="KW-0472">Membrane</keyword>
<evidence type="ECO:0000256" key="8">
    <source>
        <dbReference type="ARBA" id="ARBA00034708"/>
    </source>
</evidence>
<evidence type="ECO:0000313" key="11">
    <source>
        <dbReference type="Proteomes" id="UP000067689"/>
    </source>
</evidence>
<sequence>MITSRLPRSASVWRPLLVPTIMLLTWDVGVTVAFQLHWFEFPGITIQYTLYGTAIALFLGFMVNAGYARWWEARTLWGSIVNHSRNVAREATTLLDPTVPNARRELGPDMVRAQIAYVHSLRTSLRQQDPPPEIDRYLSRDAAVRVKNASSGPTATLTHLGRLLAEARRRGMIDDFARVQVESTLSVLTDAQGGLERIKKTPLPVQYRLLPSFFARTFCIILPFAVYQDLQWWTPIGSGLVGMMFLLAVQVGKDLADPFSDDVHDVPMTAISRTIEIDLLEMIGADAPGPVNPVGQVLW</sequence>
<dbReference type="PANTHER" id="PTHR33281">
    <property type="entry name" value="UPF0187 PROTEIN YNEE"/>
    <property type="match status" value="1"/>
</dbReference>
<feature type="transmembrane region" description="Helical" evidence="9">
    <location>
        <begin position="48"/>
        <end position="67"/>
    </location>
</feature>
<feature type="transmembrane region" description="Helical" evidence="9">
    <location>
        <begin position="12"/>
        <end position="36"/>
    </location>
</feature>
<evidence type="ECO:0000256" key="9">
    <source>
        <dbReference type="SAM" id="Phobius"/>
    </source>
</evidence>
<name>A0A0U3TFG0_9ACTN</name>
<gene>
    <name evidence="10" type="ORF">AERYTH_06290</name>
</gene>
<dbReference type="AlphaFoldDB" id="A0A0U3TFG0"/>
<dbReference type="KEGG" id="aer:AERYTH_06290"/>
<feature type="transmembrane region" description="Helical" evidence="9">
    <location>
        <begin position="232"/>
        <end position="249"/>
    </location>
</feature>
<keyword evidence="5 9" id="KW-1133">Transmembrane helix</keyword>
<keyword evidence="2" id="KW-0813">Transport</keyword>
<dbReference type="GO" id="GO:0005254">
    <property type="term" value="F:chloride channel activity"/>
    <property type="evidence" value="ECO:0007669"/>
    <property type="project" value="InterPro"/>
</dbReference>
<comment type="subcellular location">
    <subcellularLocation>
        <location evidence="1">Cell membrane</location>
        <topology evidence="1">Multi-pass membrane protein</topology>
    </subcellularLocation>
</comment>
<dbReference type="InterPro" id="IPR044669">
    <property type="entry name" value="YneE/VCCN1/2-like"/>
</dbReference>
<keyword evidence="4 9" id="KW-0812">Transmembrane</keyword>
<reference evidence="10 11" key="1">
    <citation type="journal article" date="1991" name="Int. J. Syst. Bacteriol.">
        <title>Description of the erythromycin-producing bacterium Arthrobacter sp. strain NRRL B-3381 as Aeromicrobium erythreum gen. nov., sp. nov.</title>
        <authorList>
            <person name="Miller E.S."/>
            <person name="Woese C.R."/>
            <person name="Brenner S."/>
        </authorList>
    </citation>
    <scope>NUCLEOTIDE SEQUENCE [LARGE SCALE GENOMIC DNA]</scope>
    <source>
        <strain evidence="10 11">AR18</strain>
    </source>
</reference>
<feature type="transmembrane region" description="Helical" evidence="9">
    <location>
        <begin position="207"/>
        <end position="226"/>
    </location>
</feature>
<dbReference type="OrthoDB" id="445589at2"/>
<evidence type="ECO:0000256" key="2">
    <source>
        <dbReference type="ARBA" id="ARBA00022448"/>
    </source>
</evidence>
<keyword evidence="6" id="KW-0406">Ion transport</keyword>
<evidence type="ECO:0008006" key="12">
    <source>
        <dbReference type="Google" id="ProtNLM"/>
    </source>
</evidence>
<protein>
    <recommendedName>
        <fullName evidence="12">Bestrophin</fullName>
    </recommendedName>
</protein>
<dbReference type="PATRIC" id="fig|2041.4.peg.1320"/>
<dbReference type="RefSeq" id="WP_083516302.1">
    <property type="nucleotide sequence ID" value="NZ_CP011502.1"/>
</dbReference>
<organism evidence="10 11">
    <name type="scientific">Aeromicrobium erythreum</name>
    <dbReference type="NCBI Taxonomy" id="2041"/>
    <lineage>
        <taxon>Bacteria</taxon>
        <taxon>Bacillati</taxon>
        <taxon>Actinomycetota</taxon>
        <taxon>Actinomycetes</taxon>
        <taxon>Propionibacteriales</taxon>
        <taxon>Nocardioidaceae</taxon>
        <taxon>Aeromicrobium</taxon>
    </lineage>
</organism>
<dbReference type="Pfam" id="PF25539">
    <property type="entry name" value="Bestrophin_2"/>
    <property type="match status" value="1"/>
</dbReference>
<dbReference type="PANTHER" id="PTHR33281:SF19">
    <property type="entry name" value="VOLTAGE-DEPENDENT ANION CHANNEL-FORMING PROTEIN YNEE"/>
    <property type="match status" value="1"/>
</dbReference>
<evidence type="ECO:0000256" key="3">
    <source>
        <dbReference type="ARBA" id="ARBA00022475"/>
    </source>
</evidence>
<dbReference type="GO" id="GO:0005886">
    <property type="term" value="C:plasma membrane"/>
    <property type="evidence" value="ECO:0007669"/>
    <property type="project" value="UniProtKB-SubCell"/>
</dbReference>
<keyword evidence="11" id="KW-1185">Reference proteome</keyword>
<evidence type="ECO:0000256" key="7">
    <source>
        <dbReference type="ARBA" id="ARBA00023136"/>
    </source>
</evidence>
<dbReference type="Proteomes" id="UP000067689">
    <property type="component" value="Chromosome"/>
</dbReference>
<evidence type="ECO:0000256" key="5">
    <source>
        <dbReference type="ARBA" id="ARBA00022989"/>
    </source>
</evidence>
<evidence type="ECO:0000313" key="10">
    <source>
        <dbReference type="EMBL" id="ALX04327.1"/>
    </source>
</evidence>
<accession>A0A0U3TFG0</accession>
<keyword evidence="3" id="KW-1003">Cell membrane</keyword>
<evidence type="ECO:0000256" key="6">
    <source>
        <dbReference type="ARBA" id="ARBA00023065"/>
    </source>
</evidence>
<dbReference type="STRING" id="2041.AERYTH_06290"/>